<reference evidence="1 2" key="2">
    <citation type="submission" date="2018-11" db="EMBL/GenBank/DDBJ databases">
        <authorList>
            <consortium name="Pathogen Informatics"/>
        </authorList>
    </citation>
    <scope>NUCLEOTIDE SEQUENCE [LARGE SCALE GENOMIC DNA]</scope>
    <source>
        <strain evidence="1 2">NST_G2</strain>
    </source>
</reference>
<gene>
    <name evidence="1" type="ORF">SSLN_LOCUS813</name>
</gene>
<organism evidence="3">
    <name type="scientific">Schistocephalus solidus</name>
    <name type="common">Tapeworm</name>
    <dbReference type="NCBI Taxonomy" id="70667"/>
    <lineage>
        <taxon>Eukaryota</taxon>
        <taxon>Metazoa</taxon>
        <taxon>Spiralia</taxon>
        <taxon>Lophotrochozoa</taxon>
        <taxon>Platyhelminthes</taxon>
        <taxon>Cestoda</taxon>
        <taxon>Eucestoda</taxon>
        <taxon>Diphyllobothriidea</taxon>
        <taxon>Diphyllobothriidae</taxon>
        <taxon>Schistocephalus</taxon>
    </lineage>
</organism>
<evidence type="ECO:0000313" key="2">
    <source>
        <dbReference type="Proteomes" id="UP000275846"/>
    </source>
</evidence>
<dbReference type="Proteomes" id="UP000275846">
    <property type="component" value="Unassembled WGS sequence"/>
</dbReference>
<dbReference type="AlphaFoldDB" id="A0A183S9B5"/>
<keyword evidence="2" id="KW-1185">Reference proteome</keyword>
<reference evidence="3" key="1">
    <citation type="submission" date="2016-06" db="UniProtKB">
        <authorList>
            <consortium name="WormBaseParasite"/>
        </authorList>
    </citation>
    <scope>IDENTIFICATION</scope>
</reference>
<dbReference type="WBParaSite" id="SSLN_0000084601-mRNA-1">
    <property type="protein sequence ID" value="SSLN_0000084601-mRNA-1"/>
    <property type="gene ID" value="SSLN_0000084601"/>
</dbReference>
<name>A0A183S9B5_SCHSO</name>
<accession>A0A183S9B5</accession>
<sequence>MYVKPIFRCILNLGQDTHLSKDFGCWLHRLKFHQDEVPPDNRSLTVLKHMVDEQLDTALETGLSCFTPFHVLCDQLQRLFQPPLSIEKALSQLLNRHLLATETPHQFADALIRLDRDAFPFLSAADQDQVILFHFKRGLCSQEVTFCLQIQPLNDAVVRASRMLQAKTLQLDAQPPKGIYRPSLRPRQ</sequence>
<protein>
    <submittedName>
        <fullName evidence="1 3">Uncharacterized protein</fullName>
    </submittedName>
</protein>
<dbReference type="EMBL" id="UYSU01000814">
    <property type="protein sequence ID" value="VDL86270.1"/>
    <property type="molecule type" value="Genomic_DNA"/>
</dbReference>
<evidence type="ECO:0000313" key="3">
    <source>
        <dbReference type="WBParaSite" id="SSLN_0000084601-mRNA-1"/>
    </source>
</evidence>
<proteinExistence type="predicted"/>
<evidence type="ECO:0000313" key="1">
    <source>
        <dbReference type="EMBL" id="VDL86270.1"/>
    </source>
</evidence>